<name>F4W8U1_ACREC</name>
<evidence type="ECO:0000313" key="3">
    <source>
        <dbReference type="Proteomes" id="UP000007755"/>
    </source>
</evidence>
<proteinExistence type="predicted"/>
<dbReference type="Proteomes" id="UP000007755">
    <property type="component" value="Unassembled WGS sequence"/>
</dbReference>
<gene>
    <name evidence="2" type="ORF">G5I_01878</name>
</gene>
<evidence type="ECO:0000313" key="2">
    <source>
        <dbReference type="EMBL" id="EGI69374.1"/>
    </source>
</evidence>
<feature type="compositionally biased region" description="Pro residues" evidence="1">
    <location>
        <begin position="149"/>
        <end position="159"/>
    </location>
</feature>
<accession>F4W8U1</accession>
<dbReference type="AlphaFoldDB" id="F4W8U1"/>
<protein>
    <submittedName>
        <fullName evidence="2">Uncharacterized protein</fullName>
    </submittedName>
</protein>
<reference evidence="2" key="1">
    <citation type="submission" date="2011-02" db="EMBL/GenBank/DDBJ databases">
        <title>The genome of the leaf-cutting ant Acromyrmex echinatior suggests key adaptations to social evolution and fungus farming.</title>
        <authorList>
            <person name="Nygaard S."/>
            <person name="Zhang G."/>
        </authorList>
    </citation>
    <scope>NUCLEOTIDE SEQUENCE</scope>
</reference>
<evidence type="ECO:0000256" key="1">
    <source>
        <dbReference type="SAM" id="MobiDB-lite"/>
    </source>
</evidence>
<sequence>MVLIGLSSPYYMMGNCPPKTEINDEAVRQTSEKEVVEACVCQKRAFLAWAVRWTVINNPVLGDSPPDPFGAHGLDDKTLLSISQGSMIESLGQLFEAQGDSTISLNTVGRVRQEGPHSNRGHGMTAAANDSTGQSGFVGDYTPYKPTSNPNPNPNPYPYPSKACVWRRK</sequence>
<dbReference type="EMBL" id="GL887933">
    <property type="protein sequence ID" value="EGI69374.1"/>
    <property type="molecule type" value="Genomic_DNA"/>
</dbReference>
<keyword evidence="3" id="KW-1185">Reference proteome</keyword>
<organism evidence="3">
    <name type="scientific">Acromyrmex echinatior</name>
    <name type="common">Panamanian leafcutter ant</name>
    <name type="synonym">Acromyrmex octospinosus echinatior</name>
    <dbReference type="NCBI Taxonomy" id="103372"/>
    <lineage>
        <taxon>Eukaryota</taxon>
        <taxon>Metazoa</taxon>
        <taxon>Ecdysozoa</taxon>
        <taxon>Arthropoda</taxon>
        <taxon>Hexapoda</taxon>
        <taxon>Insecta</taxon>
        <taxon>Pterygota</taxon>
        <taxon>Neoptera</taxon>
        <taxon>Endopterygota</taxon>
        <taxon>Hymenoptera</taxon>
        <taxon>Apocrita</taxon>
        <taxon>Aculeata</taxon>
        <taxon>Formicoidea</taxon>
        <taxon>Formicidae</taxon>
        <taxon>Myrmicinae</taxon>
        <taxon>Acromyrmex</taxon>
    </lineage>
</organism>
<feature type="region of interest" description="Disordered" evidence="1">
    <location>
        <begin position="113"/>
        <end position="169"/>
    </location>
</feature>
<dbReference type="InParanoid" id="F4W8U1"/>